<dbReference type="EMBL" id="JARJCM010000295">
    <property type="protein sequence ID" value="KAJ7019387.1"/>
    <property type="molecule type" value="Genomic_DNA"/>
</dbReference>
<evidence type="ECO:0000313" key="4">
    <source>
        <dbReference type="Proteomes" id="UP001218188"/>
    </source>
</evidence>
<feature type="domain" description="Ribonuclease H1 N-terminal" evidence="2">
    <location>
        <begin position="54"/>
        <end position="86"/>
    </location>
</feature>
<proteinExistence type="predicted"/>
<dbReference type="InterPro" id="IPR009027">
    <property type="entry name" value="Ribosomal_bL9/RNase_H1_N"/>
</dbReference>
<reference evidence="3" key="1">
    <citation type="submission" date="2023-03" db="EMBL/GenBank/DDBJ databases">
        <title>Massive genome expansion in bonnet fungi (Mycena s.s.) driven by repeated elements and novel gene families across ecological guilds.</title>
        <authorList>
            <consortium name="Lawrence Berkeley National Laboratory"/>
            <person name="Harder C.B."/>
            <person name="Miyauchi S."/>
            <person name="Viragh M."/>
            <person name="Kuo A."/>
            <person name="Thoen E."/>
            <person name="Andreopoulos B."/>
            <person name="Lu D."/>
            <person name="Skrede I."/>
            <person name="Drula E."/>
            <person name="Henrissat B."/>
            <person name="Morin E."/>
            <person name="Kohler A."/>
            <person name="Barry K."/>
            <person name="LaButti K."/>
            <person name="Morin E."/>
            <person name="Salamov A."/>
            <person name="Lipzen A."/>
            <person name="Mereny Z."/>
            <person name="Hegedus B."/>
            <person name="Baldrian P."/>
            <person name="Stursova M."/>
            <person name="Weitz H."/>
            <person name="Taylor A."/>
            <person name="Grigoriev I.V."/>
            <person name="Nagy L.G."/>
            <person name="Martin F."/>
            <person name="Kauserud H."/>
        </authorList>
    </citation>
    <scope>NUCLEOTIDE SEQUENCE</scope>
    <source>
        <strain evidence="3">CBHHK200</strain>
    </source>
</reference>
<name>A0AAD6WNL5_9AGAR</name>
<feature type="compositionally biased region" description="Polar residues" evidence="1">
    <location>
        <begin position="109"/>
        <end position="123"/>
    </location>
</feature>
<evidence type="ECO:0000259" key="2">
    <source>
        <dbReference type="Pfam" id="PF01693"/>
    </source>
</evidence>
<dbReference type="InterPro" id="IPR011320">
    <property type="entry name" value="RNase_H1_N"/>
</dbReference>
<accession>A0AAD6WNL5</accession>
<dbReference type="AlphaFoldDB" id="A0AAD6WNL5"/>
<feature type="region of interest" description="Disordered" evidence="1">
    <location>
        <begin position="1"/>
        <end position="24"/>
    </location>
</feature>
<sequence>MAMAQLPKTNMTENEVVPDTRTEGHDPRYWCLPPMREDPNAVIAIGGGYEFHLVAQGRQVGVWRNWTVAQRMVSGFPNASHRGHHTWSGCVAEWQAQCQLGVHPHPVEPTTSSLMTGNSTVHEGSTLRDGRSAGSVPTIQWTRRSRRSSSMPPRQSSRPHPAASASHAAVRRYFAIFGAGVVYSKDAARAAFDDAVDEGDDPELLSTDDWNVALAFVDGDC</sequence>
<feature type="region of interest" description="Disordered" evidence="1">
    <location>
        <begin position="109"/>
        <end position="164"/>
    </location>
</feature>
<evidence type="ECO:0000256" key="1">
    <source>
        <dbReference type="SAM" id="MobiDB-lite"/>
    </source>
</evidence>
<feature type="compositionally biased region" description="Low complexity" evidence="1">
    <location>
        <begin position="148"/>
        <end position="164"/>
    </location>
</feature>
<protein>
    <recommendedName>
        <fullName evidence="2">Ribonuclease H1 N-terminal domain-containing protein</fullName>
    </recommendedName>
</protein>
<dbReference type="Gene3D" id="3.40.970.10">
    <property type="entry name" value="Ribonuclease H1, N-terminal domain"/>
    <property type="match status" value="1"/>
</dbReference>
<gene>
    <name evidence="3" type="ORF">C8F04DRAFT_1197736</name>
</gene>
<organism evidence="3 4">
    <name type="scientific">Mycena alexandri</name>
    <dbReference type="NCBI Taxonomy" id="1745969"/>
    <lineage>
        <taxon>Eukaryota</taxon>
        <taxon>Fungi</taxon>
        <taxon>Dikarya</taxon>
        <taxon>Basidiomycota</taxon>
        <taxon>Agaricomycotina</taxon>
        <taxon>Agaricomycetes</taxon>
        <taxon>Agaricomycetidae</taxon>
        <taxon>Agaricales</taxon>
        <taxon>Marasmiineae</taxon>
        <taxon>Mycenaceae</taxon>
        <taxon>Mycena</taxon>
    </lineage>
</organism>
<dbReference type="SUPFAM" id="SSF55658">
    <property type="entry name" value="L9 N-domain-like"/>
    <property type="match status" value="1"/>
</dbReference>
<dbReference type="InterPro" id="IPR037056">
    <property type="entry name" value="RNase_H1_N_sf"/>
</dbReference>
<dbReference type="Proteomes" id="UP001218188">
    <property type="component" value="Unassembled WGS sequence"/>
</dbReference>
<comment type="caution">
    <text evidence="3">The sequence shown here is derived from an EMBL/GenBank/DDBJ whole genome shotgun (WGS) entry which is preliminary data.</text>
</comment>
<dbReference type="Pfam" id="PF01693">
    <property type="entry name" value="Cauli_VI"/>
    <property type="match status" value="1"/>
</dbReference>
<evidence type="ECO:0000313" key="3">
    <source>
        <dbReference type="EMBL" id="KAJ7019387.1"/>
    </source>
</evidence>
<keyword evidence="4" id="KW-1185">Reference proteome</keyword>